<dbReference type="SUPFAM" id="SSF56112">
    <property type="entry name" value="Protein kinase-like (PK-like)"/>
    <property type="match status" value="1"/>
</dbReference>
<dbReference type="GO" id="GO:0010506">
    <property type="term" value="P:regulation of autophagy"/>
    <property type="evidence" value="ECO:0007669"/>
    <property type="project" value="InterPro"/>
</dbReference>
<dbReference type="Gene3D" id="1.10.510.10">
    <property type="entry name" value="Transferase(Phosphotransferase) domain 1"/>
    <property type="match status" value="1"/>
</dbReference>
<reference evidence="8" key="1">
    <citation type="journal article" date="2010" name="Science">
        <title>Plasticity of animal genome architecture unmasked by rapid evolution of a pelagic tunicate.</title>
        <authorList>
            <person name="Denoeud F."/>
            <person name="Henriet S."/>
            <person name="Mungpakdee S."/>
            <person name="Aury J.M."/>
            <person name="Da Silva C."/>
            <person name="Brinkmann H."/>
            <person name="Mikhaleva J."/>
            <person name="Olsen L.C."/>
            <person name="Jubin C."/>
            <person name="Canestro C."/>
            <person name="Bouquet J.M."/>
            <person name="Danks G."/>
            <person name="Poulain J."/>
            <person name="Campsteijn C."/>
            <person name="Adamski M."/>
            <person name="Cross I."/>
            <person name="Yadetie F."/>
            <person name="Muffato M."/>
            <person name="Louis A."/>
            <person name="Butcher S."/>
            <person name="Tsagkogeorga G."/>
            <person name="Konrad A."/>
            <person name="Singh S."/>
            <person name="Jensen M.F."/>
            <person name="Cong E.H."/>
            <person name="Eikeseth-Otteraa H."/>
            <person name="Noel B."/>
            <person name="Anthouard V."/>
            <person name="Porcel B.M."/>
            <person name="Kachouri-Lafond R."/>
            <person name="Nishino A."/>
            <person name="Ugolini M."/>
            <person name="Chourrout P."/>
            <person name="Nishida H."/>
            <person name="Aasland R."/>
            <person name="Huzurbazar S."/>
            <person name="Westhof E."/>
            <person name="Delsuc F."/>
            <person name="Lehrach H."/>
            <person name="Reinhardt R."/>
            <person name="Weissenbach J."/>
            <person name="Roy S.W."/>
            <person name="Artiguenave F."/>
            <person name="Postlethwait J.H."/>
            <person name="Manak J.R."/>
            <person name="Thompson E.M."/>
            <person name="Jaillon O."/>
            <person name="Du Pasquier L."/>
            <person name="Boudinot P."/>
            <person name="Liberles D.A."/>
            <person name="Volff J.N."/>
            <person name="Philippe H."/>
            <person name="Lenhard B."/>
            <person name="Roest Crollius H."/>
            <person name="Wincker P."/>
            <person name="Chourrout D."/>
        </authorList>
    </citation>
    <scope>NUCLEOTIDE SEQUENCE [LARGE SCALE GENOMIC DNA]</scope>
</reference>
<dbReference type="Pfam" id="PF00069">
    <property type="entry name" value="Pkinase"/>
    <property type="match status" value="1"/>
</dbReference>
<keyword evidence="4 5" id="KW-0067">ATP-binding</keyword>
<dbReference type="InterPro" id="IPR008271">
    <property type="entry name" value="Ser/Thr_kinase_AS"/>
</dbReference>
<dbReference type="InterPro" id="IPR011009">
    <property type="entry name" value="Kinase-like_dom_sf"/>
</dbReference>
<dbReference type="GO" id="GO:0000407">
    <property type="term" value="C:phagophore assembly site"/>
    <property type="evidence" value="ECO:0007669"/>
    <property type="project" value="TreeGrafter"/>
</dbReference>
<dbReference type="InterPro" id="IPR017441">
    <property type="entry name" value="Protein_kinase_ATP_BS"/>
</dbReference>
<name>E4XU78_OIKDI</name>
<dbReference type="PROSITE" id="PS00108">
    <property type="entry name" value="PROTEIN_KINASE_ST"/>
    <property type="match status" value="1"/>
</dbReference>
<dbReference type="Proteomes" id="UP000001307">
    <property type="component" value="Unassembled WGS sequence"/>
</dbReference>
<dbReference type="PROSITE" id="PS50011">
    <property type="entry name" value="PROTEIN_KINASE_DOM"/>
    <property type="match status" value="1"/>
</dbReference>
<dbReference type="SMART" id="SM00220">
    <property type="entry name" value="S_TKc"/>
    <property type="match status" value="1"/>
</dbReference>
<dbReference type="PANTHER" id="PTHR24348">
    <property type="entry name" value="SERINE/THREONINE-PROTEIN KINASE UNC-51-RELATED"/>
    <property type="match status" value="1"/>
</dbReference>
<keyword evidence="1" id="KW-0808">Transferase</keyword>
<dbReference type="PROSITE" id="PS00107">
    <property type="entry name" value="PROTEIN_KINASE_ATP"/>
    <property type="match status" value="1"/>
</dbReference>
<comment type="similarity">
    <text evidence="6">Belongs to the protein kinase superfamily.</text>
</comment>
<dbReference type="GO" id="GO:0000045">
    <property type="term" value="P:autophagosome assembly"/>
    <property type="evidence" value="ECO:0007669"/>
    <property type="project" value="TreeGrafter"/>
</dbReference>
<keyword evidence="6" id="KW-0723">Serine/threonine-protein kinase</keyword>
<sequence length="264" mass="29830">MNGIEIKEEIGKGAFSTVYTGRISDGERKIAVKVIDMTSASKSGRLRLRERSLQREIEISTKVKSEYCVRLCTHFQEHNFVMRRYLAYEYMPSGDLQDFIFKNGKLEQSEAQSVISKILSGLVHIHKLQIIHRDLKPANIFLDAERGSFKIGDFGLAIESRGAVAWFGHVGTAGFIAPEVYLRQSYDERVDCWSLGAIYAFIVNGKPLFYNGEKEVIRELVLTKRDKCIQEAISEMDSLGQSLIKSTLCDAESRARSAAIMTLF</sequence>
<evidence type="ECO:0000256" key="3">
    <source>
        <dbReference type="ARBA" id="ARBA00022777"/>
    </source>
</evidence>
<dbReference type="InterPro" id="IPR000719">
    <property type="entry name" value="Prot_kinase_dom"/>
</dbReference>
<evidence type="ECO:0000259" key="7">
    <source>
        <dbReference type="PROSITE" id="PS50011"/>
    </source>
</evidence>
<dbReference type="PIRSF" id="PIRSF000654">
    <property type="entry name" value="Integrin-linked_kinase"/>
    <property type="match status" value="1"/>
</dbReference>
<gene>
    <name evidence="8" type="ORF">GSOID_T00004056001</name>
</gene>
<dbReference type="OrthoDB" id="248923at2759"/>
<dbReference type="InParanoid" id="E4XU78"/>
<dbReference type="GO" id="GO:0004674">
    <property type="term" value="F:protein serine/threonine kinase activity"/>
    <property type="evidence" value="ECO:0007669"/>
    <property type="project" value="UniProtKB-KW"/>
</dbReference>
<feature type="domain" description="Protein kinase" evidence="7">
    <location>
        <begin position="4"/>
        <end position="264"/>
    </location>
</feature>
<dbReference type="GO" id="GO:0005776">
    <property type="term" value="C:autophagosome"/>
    <property type="evidence" value="ECO:0007669"/>
    <property type="project" value="TreeGrafter"/>
</dbReference>
<dbReference type="InterPro" id="IPR045269">
    <property type="entry name" value="Atg1-like"/>
</dbReference>
<accession>E4XU78</accession>
<evidence type="ECO:0000256" key="5">
    <source>
        <dbReference type="PROSITE-ProRule" id="PRU10141"/>
    </source>
</evidence>
<keyword evidence="9" id="KW-1185">Reference proteome</keyword>
<dbReference type="PANTHER" id="PTHR24348:SF22">
    <property type="entry name" value="NON-SPECIFIC SERINE_THREONINE PROTEIN KINASE"/>
    <property type="match status" value="1"/>
</dbReference>
<keyword evidence="3" id="KW-0418">Kinase</keyword>
<dbReference type="EMBL" id="FN653173">
    <property type="protein sequence ID" value="CBY13275.1"/>
    <property type="molecule type" value="Genomic_DNA"/>
</dbReference>
<dbReference type="GO" id="GO:0005524">
    <property type="term" value="F:ATP binding"/>
    <property type="evidence" value="ECO:0007669"/>
    <property type="project" value="UniProtKB-UniRule"/>
</dbReference>
<dbReference type="GO" id="GO:0016020">
    <property type="term" value="C:membrane"/>
    <property type="evidence" value="ECO:0007669"/>
    <property type="project" value="TreeGrafter"/>
</dbReference>
<proteinExistence type="inferred from homology"/>
<evidence type="ECO:0000256" key="6">
    <source>
        <dbReference type="RuleBase" id="RU000304"/>
    </source>
</evidence>
<dbReference type="AlphaFoldDB" id="E4XU78"/>
<dbReference type="GO" id="GO:0005829">
    <property type="term" value="C:cytosol"/>
    <property type="evidence" value="ECO:0007669"/>
    <property type="project" value="TreeGrafter"/>
</dbReference>
<evidence type="ECO:0000256" key="4">
    <source>
        <dbReference type="ARBA" id="ARBA00022840"/>
    </source>
</evidence>
<organism evidence="8">
    <name type="scientific">Oikopleura dioica</name>
    <name type="common">Tunicate</name>
    <dbReference type="NCBI Taxonomy" id="34765"/>
    <lineage>
        <taxon>Eukaryota</taxon>
        <taxon>Metazoa</taxon>
        <taxon>Chordata</taxon>
        <taxon>Tunicata</taxon>
        <taxon>Appendicularia</taxon>
        <taxon>Copelata</taxon>
        <taxon>Oikopleuridae</taxon>
        <taxon>Oikopleura</taxon>
    </lineage>
</organism>
<feature type="binding site" evidence="5">
    <location>
        <position position="33"/>
    </location>
    <ligand>
        <name>ATP</name>
        <dbReference type="ChEBI" id="CHEBI:30616"/>
    </ligand>
</feature>
<evidence type="ECO:0000256" key="1">
    <source>
        <dbReference type="ARBA" id="ARBA00022679"/>
    </source>
</evidence>
<evidence type="ECO:0000256" key="2">
    <source>
        <dbReference type="ARBA" id="ARBA00022741"/>
    </source>
</evidence>
<evidence type="ECO:0000313" key="9">
    <source>
        <dbReference type="Proteomes" id="UP000001307"/>
    </source>
</evidence>
<protein>
    <recommendedName>
        <fullName evidence="7">Protein kinase domain-containing protein</fullName>
    </recommendedName>
</protein>
<keyword evidence="2 5" id="KW-0547">Nucleotide-binding</keyword>
<evidence type="ECO:0000313" key="8">
    <source>
        <dbReference type="EMBL" id="CBY13275.1"/>
    </source>
</evidence>